<dbReference type="InterPro" id="IPR011990">
    <property type="entry name" value="TPR-like_helical_dom_sf"/>
</dbReference>
<dbReference type="InterPro" id="IPR034706">
    <property type="entry name" value="CpoB"/>
</dbReference>
<feature type="domain" description="YbgF trimerisation" evidence="3">
    <location>
        <begin position="62"/>
        <end position="120"/>
    </location>
</feature>
<evidence type="ECO:0000313" key="4">
    <source>
        <dbReference type="EMBL" id="NMQ06111.1"/>
    </source>
</evidence>
<name>A0ABX1TAR9_9PROT</name>
<accession>A0ABX1TAR9</accession>
<evidence type="ECO:0000259" key="3">
    <source>
        <dbReference type="Pfam" id="PF16331"/>
    </source>
</evidence>
<evidence type="ECO:0000256" key="1">
    <source>
        <dbReference type="HAMAP-Rule" id="MF_02066"/>
    </source>
</evidence>
<proteinExistence type="inferred from homology"/>
<keyword evidence="1" id="KW-0175">Coiled coil</keyword>
<dbReference type="InterPro" id="IPR014162">
    <property type="entry name" value="CpoB_C"/>
</dbReference>
<protein>
    <recommendedName>
        <fullName evidence="1">Cell division coordinator CpoB</fullName>
    </recommendedName>
</protein>
<dbReference type="RefSeq" id="WP_169070703.1">
    <property type="nucleotide sequence ID" value="NZ_JAZKUC010000002.1"/>
</dbReference>
<dbReference type="InterPro" id="IPR019734">
    <property type="entry name" value="TPR_rpt"/>
</dbReference>
<dbReference type="InterPro" id="IPR032519">
    <property type="entry name" value="YbgF_tri"/>
</dbReference>
<comment type="caution">
    <text evidence="4">The sequence shown here is derived from an EMBL/GenBank/DDBJ whole genome shotgun (WGS) entry which is preliminary data.</text>
</comment>
<feature type="coiled-coil region" evidence="1">
    <location>
        <begin position="65"/>
        <end position="92"/>
    </location>
</feature>
<dbReference type="Pfam" id="PF16331">
    <property type="entry name" value="TolA_bind_tri"/>
    <property type="match status" value="1"/>
</dbReference>
<keyword evidence="1" id="KW-0574">Periplasm</keyword>
<feature type="region of interest" description="Disordered" evidence="2">
    <location>
        <begin position="114"/>
        <end position="147"/>
    </location>
</feature>
<feature type="compositionally biased region" description="Basic and acidic residues" evidence="2">
    <location>
        <begin position="125"/>
        <end position="147"/>
    </location>
</feature>
<keyword evidence="1" id="KW-0131">Cell cycle</keyword>
<comment type="function">
    <text evidence="1">Mediates coordination of peptidoglycan synthesis and outer membrane constriction during cell division.</text>
</comment>
<dbReference type="NCBIfam" id="TIGR02795">
    <property type="entry name" value="tol_pal_ybgF"/>
    <property type="match status" value="1"/>
</dbReference>
<gene>
    <name evidence="4" type="primary">ybgF</name>
    <name evidence="1" type="synonym">cpoB</name>
    <name evidence="4" type="ORF">E4Q08_13060</name>
</gene>
<keyword evidence="1" id="KW-0732">Signal</keyword>
<reference evidence="4" key="1">
    <citation type="submission" date="2019-03" db="EMBL/GenBank/DDBJ databases">
        <title>Metabolic reconstructions from genomes of highly enriched 'Candidatus Accumulibacter' and 'Candidatus Competibacter' bioreactor populations.</title>
        <authorList>
            <person name="Annavajhala M.K."/>
            <person name="Welles L."/>
            <person name="Abbas B."/>
            <person name="Sorokin D."/>
            <person name="Park H."/>
            <person name="Van Loosdrecht M."/>
            <person name="Chandran K."/>
        </authorList>
    </citation>
    <scope>NUCLEOTIDE SEQUENCE</scope>
    <source>
        <strain evidence="4">SBR_L</strain>
    </source>
</reference>
<keyword evidence="1" id="KW-0132">Cell division</keyword>
<evidence type="ECO:0000313" key="5">
    <source>
        <dbReference type="Proteomes" id="UP000886469"/>
    </source>
</evidence>
<organism evidence="4 5">
    <name type="scientific">Candidatus Accumulibacter contiguus</name>
    <dbReference type="NCBI Taxonomy" id="2954381"/>
    <lineage>
        <taxon>Bacteria</taxon>
        <taxon>Pseudomonadati</taxon>
        <taxon>Pseudomonadota</taxon>
        <taxon>Betaproteobacteria</taxon>
        <taxon>Candidatus Accumulibacter</taxon>
    </lineage>
</organism>
<dbReference type="SUPFAM" id="SSF48452">
    <property type="entry name" value="TPR-like"/>
    <property type="match status" value="1"/>
</dbReference>
<dbReference type="Proteomes" id="UP000886469">
    <property type="component" value="Unassembled WGS sequence"/>
</dbReference>
<dbReference type="EMBL" id="SPMX01000036">
    <property type="protein sequence ID" value="NMQ06111.1"/>
    <property type="molecule type" value="Genomic_DNA"/>
</dbReference>
<comment type="subcellular location">
    <subcellularLocation>
        <location evidence="1">Periplasm</location>
    </subcellularLocation>
</comment>
<dbReference type="Gene3D" id="1.25.40.10">
    <property type="entry name" value="Tetratricopeptide repeat domain"/>
    <property type="match status" value="1"/>
</dbReference>
<dbReference type="Pfam" id="PF13174">
    <property type="entry name" value="TPR_6"/>
    <property type="match status" value="2"/>
</dbReference>
<keyword evidence="5" id="KW-1185">Reference proteome</keyword>
<evidence type="ECO:0000256" key="2">
    <source>
        <dbReference type="SAM" id="MobiDB-lite"/>
    </source>
</evidence>
<comment type="similarity">
    <text evidence="1">Belongs to the CpoB family.</text>
</comment>
<sequence length="267" mass="29571">MPGLSMRRCSGQARVLTMALLLAVPGVFGVRHAHAGLFDDEEARRQIRDISTKTNERLDTFAKGQIELANQIQALREENSRLRGQVETLIYELDAARKRQQDFYVDLDGRLRKLEPQAAPSTEAKPADEGKPPLDTPPRKAASDPAAETREYEVALNLFRANKLKEAAAAFEAFARAHPDSNLTPSAQYWLGNVHYSMRDCKKAIDAHRVVASKWPTHAKAPDALLNLATCQQELADAKGAKMTLETLVAKYPDSAAATTARQRLKK</sequence>
<dbReference type="Gene3D" id="1.20.5.110">
    <property type="match status" value="1"/>
</dbReference>
<dbReference type="HAMAP" id="MF_02066">
    <property type="entry name" value="CpoB"/>
    <property type="match status" value="1"/>
</dbReference>